<keyword evidence="2" id="KW-0472">Membrane</keyword>
<evidence type="ECO:0000313" key="4">
    <source>
        <dbReference type="Proteomes" id="UP000232638"/>
    </source>
</evidence>
<reference evidence="3 4" key="1">
    <citation type="submission" date="2017-03" db="EMBL/GenBank/DDBJ databases">
        <title>Complete genome sequence of Candidatus 'Thiodictyon syntrophicum' sp. nov. strain Cad16T, a photolithoautotroph purple sulfur bacterium isolated from an alpine meromictic lake.</title>
        <authorList>
            <person name="Luedin S.M."/>
            <person name="Pothier J.F."/>
            <person name="Danza F."/>
            <person name="Storelli N."/>
            <person name="Wittwer M."/>
            <person name="Tonolla M."/>
        </authorList>
    </citation>
    <scope>NUCLEOTIDE SEQUENCE [LARGE SCALE GENOMIC DNA]</scope>
    <source>
        <strain evidence="3 4">Cad16T</strain>
    </source>
</reference>
<evidence type="ECO:0000313" key="3">
    <source>
        <dbReference type="EMBL" id="AUB82096.1"/>
    </source>
</evidence>
<keyword evidence="2" id="KW-0812">Transmembrane</keyword>
<name>A0A2K8U932_9GAMM</name>
<gene>
    <name evidence="3" type="ORF">THSYN_14830</name>
</gene>
<evidence type="ECO:0000256" key="1">
    <source>
        <dbReference type="SAM" id="Coils"/>
    </source>
</evidence>
<dbReference type="EMBL" id="CP020370">
    <property type="protein sequence ID" value="AUB82096.1"/>
    <property type="molecule type" value="Genomic_DNA"/>
</dbReference>
<dbReference type="KEGG" id="tsy:THSYN_14830"/>
<protein>
    <recommendedName>
        <fullName evidence="5">Glycine zipper domain-containing protein</fullName>
    </recommendedName>
</protein>
<evidence type="ECO:0000256" key="2">
    <source>
        <dbReference type="SAM" id="Phobius"/>
    </source>
</evidence>
<proteinExistence type="predicted"/>
<feature type="coiled-coil region" evidence="1">
    <location>
        <begin position="96"/>
        <end position="206"/>
    </location>
</feature>
<keyword evidence="1" id="KW-0175">Coiled coil</keyword>
<dbReference type="Proteomes" id="UP000232638">
    <property type="component" value="Chromosome"/>
</dbReference>
<evidence type="ECO:0008006" key="5">
    <source>
        <dbReference type="Google" id="ProtNLM"/>
    </source>
</evidence>
<feature type="transmembrane region" description="Helical" evidence="2">
    <location>
        <begin position="67"/>
        <end position="85"/>
    </location>
</feature>
<sequence length="221" mass="23612">MMMNRIRPVVTAVLVAAILTGCATLPAGGRNNPEREIFIQAMMAGAAVGAGVGAAAGYAVAGKGRRATGALVGGLAGAVAGAIIGRMTAEAQVRTLHDYQMDNRRLAALLQTAQQRNQAVAQYNQQLEREIAGLKSKDKAMRGQIASAKLKEARQNRQAVQRAMADRRELAGKLAAPQRAQYEQTLNALQHEDQRLEQSITRLTEMEQPVVGGAGSDRRRS</sequence>
<organism evidence="3 4">
    <name type="scientific">Candidatus Thiodictyon syntrophicum</name>
    <dbReference type="NCBI Taxonomy" id="1166950"/>
    <lineage>
        <taxon>Bacteria</taxon>
        <taxon>Pseudomonadati</taxon>
        <taxon>Pseudomonadota</taxon>
        <taxon>Gammaproteobacteria</taxon>
        <taxon>Chromatiales</taxon>
        <taxon>Chromatiaceae</taxon>
        <taxon>Thiodictyon</taxon>
    </lineage>
</organism>
<dbReference type="RefSeq" id="WP_100919844.1">
    <property type="nucleotide sequence ID" value="NZ_CP020370.1"/>
</dbReference>
<keyword evidence="4" id="KW-1185">Reference proteome</keyword>
<feature type="transmembrane region" description="Helical" evidence="2">
    <location>
        <begin position="37"/>
        <end position="60"/>
    </location>
</feature>
<dbReference type="AlphaFoldDB" id="A0A2K8U932"/>
<keyword evidence="2" id="KW-1133">Transmembrane helix</keyword>
<dbReference type="PROSITE" id="PS51257">
    <property type="entry name" value="PROKAR_LIPOPROTEIN"/>
    <property type="match status" value="1"/>
</dbReference>
<accession>A0A2K8U932</accession>